<organism evidence="2 3">
    <name type="scientific">Halorubrum salipaludis</name>
    <dbReference type="NCBI Taxonomy" id="2032630"/>
    <lineage>
        <taxon>Archaea</taxon>
        <taxon>Methanobacteriati</taxon>
        <taxon>Methanobacteriota</taxon>
        <taxon>Stenosarchaea group</taxon>
        <taxon>Halobacteria</taxon>
        <taxon>Halobacteriales</taxon>
        <taxon>Haloferacaceae</taxon>
        <taxon>Halorubrum</taxon>
    </lineage>
</organism>
<dbReference type="AlphaFoldDB" id="A0A2A2FHP3"/>
<proteinExistence type="predicted"/>
<sequence>MTGTTGLYERADEWARGLSRGRYAVLLGASSGGGVLAFGLLVSGDALLVRALTMSLVMFGLEYAFGAFGGSDDE</sequence>
<feature type="transmembrane region" description="Helical" evidence="1">
    <location>
        <begin position="23"/>
        <end position="42"/>
    </location>
</feature>
<comment type="caution">
    <text evidence="2">The sequence shown here is derived from an EMBL/GenBank/DDBJ whole genome shotgun (WGS) entry which is preliminary data.</text>
</comment>
<protein>
    <submittedName>
        <fullName evidence="2">Uncharacterized protein</fullName>
    </submittedName>
</protein>
<keyword evidence="1" id="KW-1133">Transmembrane helix</keyword>
<evidence type="ECO:0000313" key="3">
    <source>
        <dbReference type="Proteomes" id="UP000218083"/>
    </source>
</evidence>
<gene>
    <name evidence="2" type="ORF">CK500_06470</name>
</gene>
<keyword evidence="3" id="KW-1185">Reference proteome</keyword>
<dbReference type="EMBL" id="NSKC01000003">
    <property type="protein sequence ID" value="PAU84075.1"/>
    <property type="molecule type" value="Genomic_DNA"/>
</dbReference>
<dbReference type="Proteomes" id="UP000218083">
    <property type="component" value="Unassembled WGS sequence"/>
</dbReference>
<accession>A0A2A2FHP3</accession>
<feature type="transmembrane region" description="Helical" evidence="1">
    <location>
        <begin position="48"/>
        <end position="68"/>
    </location>
</feature>
<reference evidence="2 3" key="1">
    <citation type="submission" date="2017-08" db="EMBL/GenBank/DDBJ databases">
        <title>The strain WRN001 was isolated from Binhai saline alkaline soil, Tianjin, China.</title>
        <authorList>
            <person name="Liu D."/>
            <person name="Zhang G."/>
        </authorList>
    </citation>
    <scope>NUCLEOTIDE SEQUENCE [LARGE SCALE GENOMIC DNA]</scope>
    <source>
        <strain evidence="2 3">WN019</strain>
    </source>
</reference>
<evidence type="ECO:0000313" key="2">
    <source>
        <dbReference type="EMBL" id="PAU84075.1"/>
    </source>
</evidence>
<evidence type="ECO:0000256" key="1">
    <source>
        <dbReference type="SAM" id="Phobius"/>
    </source>
</evidence>
<dbReference type="RefSeq" id="WP_095636437.1">
    <property type="nucleotide sequence ID" value="NZ_NSKC01000003.1"/>
</dbReference>
<name>A0A2A2FHP3_9EURY</name>
<keyword evidence="1" id="KW-0472">Membrane</keyword>
<dbReference type="OrthoDB" id="275564at2157"/>
<keyword evidence="1" id="KW-0812">Transmembrane</keyword>